<evidence type="ECO:0000256" key="5">
    <source>
        <dbReference type="PIRSR" id="PIRSR009283-1"/>
    </source>
</evidence>
<dbReference type="CDD" id="cd08342">
    <property type="entry name" value="HPPD_N_like"/>
    <property type="match status" value="1"/>
</dbReference>
<evidence type="ECO:0000256" key="3">
    <source>
        <dbReference type="ARBA" id="ARBA00022737"/>
    </source>
</evidence>
<evidence type="ECO:0000313" key="8">
    <source>
        <dbReference type="Proteomes" id="UP000236731"/>
    </source>
</evidence>
<dbReference type="InterPro" id="IPR005956">
    <property type="entry name" value="4OHPhenylPyrv_dOase"/>
</dbReference>
<dbReference type="EMBL" id="FNUT01000011">
    <property type="protein sequence ID" value="SEG63866.1"/>
    <property type="molecule type" value="Genomic_DNA"/>
</dbReference>
<evidence type="ECO:0000313" key="7">
    <source>
        <dbReference type="EMBL" id="SEG63866.1"/>
    </source>
</evidence>
<dbReference type="Pfam" id="PF13669">
    <property type="entry name" value="Glyoxalase_4"/>
    <property type="match status" value="1"/>
</dbReference>
<dbReference type="InterPro" id="IPR037523">
    <property type="entry name" value="VOC_core"/>
</dbReference>
<dbReference type="PANTHER" id="PTHR11959:SF1">
    <property type="entry name" value="4-HYDROXYPHENYLPYRUVATE DIOXYGENASE"/>
    <property type="match status" value="1"/>
</dbReference>
<name>A0A1H6BUG4_9SPHI</name>
<comment type="similarity">
    <text evidence="1">Belongs to the 4HPPD family.</text>
</comment>
<keyword evidence="7" id="KW-0223">Dioxygenase</keyword>
<dbReference type="AlphaFoldDB" id="A0A1H6BUG4"/>
<dbReference type="InterPro" id="IPR004360">
    <property type="entry name" value="Glyas_Fos-R_dOase_dom"/>
</dbReference>
<dbReference type="PANTHER" id="PTHR11959">
    <property type="entry name" value="4-HYDROXYPHENYLPYRUVATE DIOXYGENASE"/>
    <property type="match status" value="1"/>
</dbReference>
<protein>
    <submittedName>
        <fullName evidence="7">4-hydroxyphenylpyruvate dioxygenase</fullName>
    </submittedName>
</protein>
<evidence type="ECO:0000256" key="4">
    <source>
        <dbReference type="ARBA" id="ARBA00023004"/>
    </source>
</evidence>
<dbReference type="SUPFAM" id="SSF54593">
    <property type="entry name" value="Glyoxalase/Bleomycin resistance protein/Dihydroxybiphenyl dioxygenase"/>
    <property type="match status" value="1"/>
</dbReference>
<comment type="cofactor">
    <cofactor evidence="5">
        <name>Fe cation</name>
        <dbReference type="ChEBI" id="CHEBI:24875"/>
    </cofactor>
    <text evidence="5">Binds 1 Fe cation per subunit.</text>
</comment>
<dbReference type="GO" id="GO:0046872">
    <property type="term" value="F:metal ion binding"/>
    <property type="evidence" value="ECO:0007669"/>
    <property type="project" value="UniProtKB-KW"/>
</dbReference>
<keyword evidence="7" id="KW-0560">Oxidoreductase</keyword>
<dbReference type="Pfam" id="PF00903">
    <property type="entry name" value="Glyoxalase"/>
    <property type="match status" value="1"/>
</dbReference>
<keyword evidence="2 5" id="KW-0479">Metal-binding</keyword>
<dbReference type="Proteomes" id="UP000236731">
    <property type="component" value="Unassembled WGS sequence"/>
</dbReference>
<dbReference type="Gene3D" id="3.10.180.10">
    <property type="entry name" value="2,3-Dihydroxybiphenyl 1,2-Dioxygenase, domain 1"/>
    <property type="match status" value="2"/>
</dbReference>
<dbReference type="InterPro" id="IPR041735">
    <property type="entry name" value="4OHPhenylPyrv_dOase_C"/>
</dbReference>
<evidence type="ECO:0000259" key="6">
    <source>
        <dbReference type="PROSITE" id="PS51819"/>
    </source>
</evidence>
<dbReference type="PROSITE" id="PS51819">
    <property type="entry name" value="VOC"/>
    <property type="match status" value="2"/>
</dbReference>
<keyword evidence="4 5" id="KW-0408">Iron</keyword>
<dbReference type="FunFam" id="3.10.180.10:FF:000001">
    <property type="entry name" value="4-hydroxyphenylpyruvate dioxygenase"/>
    <property type="match status" value="1"/>
</dbReference>
<accession>A0A1H6BUG4</accession>
<dbReference type="RefSeq" id="WP_103907397.1">
    <property type="nucleotide sequence ID" value="NZ_CP049246.1"/>
</dbReference>
<feature type="binding site" evidence="5">
    <location>
        <position position="263"/>
    </location>
    <ligand>
        <name>Fe cation</name>
        <dbReference type="ChEBI" id="CHEBI:24875"/>
    </ligand>
</feature>
<keyword evidence="3" id="KW-0677">Repeat</keyword>
<feature type="binding site" evidence="5">
    <location>
        <position position="180"/>
    </location>
    <ligand>
        <name>Fe cation</name>
        <dbReference type="ChEBI" id="CHEBI:24875"/>
    </ligand>
</feature>
<dbReference type="InterPro" id="IPR029068">
    <property type="entry name" value="Glyas_Bleomycin-R_OHBP_Dase"/>
</dbReference>
<dbReference type="InterPro" id="IPR041736">
    <property type="entry name" value="4OHPhenylPyrv_dOase_N"/>
</dbReference>
<feature type="domain" description="VOC" evidence="6">
    <location>
        <begin position="20"/>
        <end position="150"/>
    </location>
</feature>
<organism evidence="7 8">
    <name type="scientific">Sphingobacterium lactis</name>
    <dbReference type="NCBI Taxonomy" id="797291"/>
    <lineage>
        <taxon>Bacteria</taxon>
        <taxon>Pseudomonadati</taxon>
        <taxon>Bacteroidota</taxon>
        <taxon>Sphingobacteriia</taxon>
        <taxon>Sphingobacteriales</taxon>
        <taxon>Sphingobacteriaceae</taxon>
        <taxon>Sphingobacterium</taxon>
    </lineage>
</organism>
<dbReference type="GO" id="GO:0006572">
    <property type="term" value="P:L-tyrosine catabolic process"/>
    <property type="evidence" value="ECO:0007669"/>
    <property type="project" value="TreeGrafter"/>
</dbReference>
<dbReference type="CDD" id="cd07250">
    <property type="entry name" value="HPPD_C_like"/>
    <property type="match status" value="1"/>
</dbReference>
<dbReference type="OrthoDB" id="9780241at2"/>
<keyword evidence="8" id="KW-1185">Reference proteome</keyword>
<sequence>MTQTFAEKIAKAQDFLPINGTDYIEFYVGNAKQAAHYYKTAFGFQSEAYAGPETGVRDRVSYVVKQNKIRLVLTTALKSEHEISEHVKKHGDGVKVLALWVDDAEKSLKATLDRGAKLYQDLRVTKDEFGEVRTAGIYTYGETVHMFVERKNYTGPFMPGFEAWKSDYNPEETGLLYVDHCVGNVGWNKMNETVQWYQDVMGFVNILSFDDKQINTEYSALMSKVMSNGNGYVKFPINEPAEGKKKSQIEEYLEFYEGEGVQHAALATNDIIKTVKALKARGVEFLGAPPEAYYEMLPERVGKIDEEIRAIQELGILVDKDEEGYLLQIFTKPVEDRPTLFYEIIERKGAQSFGAGNFKALFEAIEREQEKRGNL</sequence>
<feature type="binding site" evidence="5">
    <location>
        <position position="343"/>
    </location>
    <ligand>
        <name>Fe cation</name>
        <dbReference type="ChEBI" id="CHEBI:24875"/>
    </ligand>
</feature>
<keyword evidence="7" id="KW-0670">Pyruvate</keyword>
<feature type="domain" description="VOC" evidence="6">
    <location>
        <begin position="177"/>
        <end position="332"/>
    </location>
</feature>
<reference evidence="8" key="1">
    <citation type="submission" date="2016-10" db="EMBL/GenBank/DDBJ databases">
        <authorList>
            <person name="Varghese N."/>
            <person name="Submissions S."/>
        </authorList>
    </citation>
    <scope>NUCLEOTIDE SEQUENCE [LARGE SCALE GENOMIC DNA]</scope>
    <source>
        <strain evidence="8">DSM 22361</strain>
    </source>
</reference>
<dbReference type="GO" id="GO:0003868">
    <property type="term" value="F:4-hydroxyphenylpyruvate dioxygenase activity"/>
    <property type="evidence" value="ECO:0007669"/>
    <property type="project" value="InterPro"/>
</dbReference>
<proteinExistence type="inferred from homology"/>
<dbReference type="NCBIfam" id="TIGR01263">
    <property type="entry name" value="4HPPD"/>
    <property type="match status" value="1"/>
</dbReference>
<evidence type="ECO:0000256" key="1">
    <source>
        <dbReference type="ARBA" id="ARBA00005877"/>
    </source>
</evidence>
<evidence type="ECO:0000256" key="2">
    <source>
        <dbReference type="ARBA" id="ARBA00022723"/>
    </source>
</evidence>
<gene>
    <name evidence="7" type="ORF">SAMN05421877_111123</name>
</gene>
<dbReference type="PIRSF" id="PIRSF009283">
    <property type="entry name" value="HPP_dOase"/>
    <property type="match status" value="1"/>
</dbReference>